<dbReference type="Gene3D" id="3.40.50.150">
    <property type="entry name" value="Vaccinia Virus protein VP39"/>
    <property type="match status" value="1"/>
</dbReference>
<protein>
    <submittedName>
        <fullName evidence="1">Unannotated protein</fullName>
    </submittedName>
</protein>
<dbReference type="SUPFAM" id="SSF53335">
    <property type="entry name" value="S-adenosyl-L-methionine-dependent methyltransferases"/>
    <property type="match status" value="1"/>
</dbReference>
<organism evidence="1">
    <name type="scientific">freshwater metagenome</name>
    <dbReference type="NCBI Taxonomy" id="449393"/>
    <lineage>
        <taxon>unclassified sequences</taxon>
        <taxon>metagenomes</taxon>
        <taxon>ecological metagenomes</taxon>
    </lineage>
</organism>
<accession>A0A6J6M8Z2</accession>
<dbReference type="AlphaFoldDB" id="A0A6J6M8Z2"/>
<dbReference type="EMBL" id="CAEZWM010000223">
    <property type="protein sequence ID" value="CAB4670416.1"/>
    <property type="molecule type" value="Genomic_DNA"/>
</dbReference>
<name>A0A6J6M8Z2_9ZZZZ</name>
<dbReference type="PANTHER" id="PTHR43167">
    <property type="entry name" value="PUTATIVE (AFU_ORTHOLOGUE AFUA_6G01830)-RELATED"/>
    <property type="match status" value="1"/>
</dbReference>
<proteinExistence type="predicted"/>
<dbReference type="PANTHER" id="PTHR43167:SF1">
    <property type="entry name" value="PUTATIVE (AFU_ORTHOLOGUE AFUA_6G01830)-RELATED"/>
    <property type="match status" value="1"/>
</dbReference>
<sequence>MIDDVAAVPPVINRIATRAAEIGFDASCDPRTGSMLRTLAANRPGGRLLELGTGPGVSTAWLLDGMDSTATLTSVELETPLVEIAREFLGDDHRLTLINADGSDALRDLATSQFDLLFADTWPGKYWDLEEALALVAPGGLYVIDDMLPQPNWPAGHGEKVDALLENLRNRSDFVITPMNWASGLVIAARR</sequence>
<gene>
    <name evidence="1" type="ORF">UFOPK2242_01426</name>
</gene>
<reference evidence="1" key="1">
    <citation type="submission" date="2020-05" db="EMBL/GenBank/DDBJ databases">
        <authorList>
            <person name="Chiriac C."/>
            <person name="Salcher M."/>
            <person name="Ghai R."/>
            <person name="Kavagutti S V."/>
        </authorList>
    </citation>
    <scope>NUCLEOTIDE SEQUENCE</scope>
</reference>
<dbReference type="Pfam" id="PF13578">
    <property type="entry name" value="Methyltransf_24"/>
    <property type="match status" value="1"/>
</dbReference>
<dbReference type="InterPro" id="IPR029063">
    <property type="entry name" value="SAM-dependent_MTases_sf"/>
</dbReference>
<evidence type="ECO:0000313" key="1">
    <source>
        <dbReference type="EMBL" id="CAB4670416.1"/>
    </source>
</evidence>
<dbReference type="CDD" id="cd02440">
    <property type="entry name" value="AdoMet_MTases"/>
    <property type="match status" value="1"/>
</dbReference>